<sequence>MCKLRGHLPDRGTARHDGQDYWTNCKRCDAPLIRAPDGWRKPTADELAAHVGHKAESGQLDDDAGVVRGRSES</sequence>
<organism evidence="2 3">
    <name type="scientific">Sphingomonas sanxanigenens DSM 19645 = NX02</name>
    <dbReference type="NCBI Taxonomy" id="1123269"/>
    <lineage>
        <taxon>Bacteria</taxon>
        <taxon>Pseudomonadati</taxon>
        <taxon>Pseudomonadota</taxon>
        <taxon>Alphaproteobacteria</taxon>
        <taxon>Sphingomonadales</taxon>
        <taxon>Sphingomonadaceae</taxon>
        <taxon>Sphingomonas</taxon>
    </lineage>
</organism>
<evidence type="ECO:0000313" key="2">
    <source>
        <dbReference type="EMBL" id="AHE54588.1"/>
    </source>
</evidence>
<dbReference type="HOGENOM" id="CLU_183825_0_0_5"/>
<dbReference type="AlphaFoldDB" id="W0AE80"/>
<dbReference type="Proteomes" id="UP000018851">
    <property type="component" value="Chromosome"/>
</dbReference>
<feature type="region of interest" description="Disordered" evidence="1">
    <location>
        <begin position="51"/>
        <end position="73"/>
    </location>
</feature>
<accession>W0AE80</accession>
<evidence type="ECO:0000313" key="3">
    <source>
        <dbReference type="Proteomes" id="UP000018851"/>
    </source>
</evidence>
<proteinExistence type="predicted"/>
<dbReference type="EMBL" id="CP006644">
    <property type="protein sequence ID" value="AHE54588.1"/>
    <property type="molecule type" value="Genomic_DNA"/>
</dbReference>
<keyword evidence="3" id="KW-1185">Reference proteome</keyword>
<evidence type="ECO:0000256" key="1">
    <source>
        <dbReference type="SAM" id="MobiDB-lite"/>
    </source>
</evidence>
<gene>
    <name evidence="2" type="ORF">NX02_14515</name>
</gene>
<dbReference type="KEGG" id="ssan:NX02_14515"/>
<protein>
    <submittedName>
        <fullName evidence="2">Uncharacterized protein</fullName>
    </submittedName>
</protein>
<dbReference type="PATRIC" id="fig|1123269.5.peg.2831"/>
<name>W0AE80_9SPHN</name>
<reference evidence="2 3" key="1">
    <citation type="submission" date="2013-07" db="EMBL/GenBank/DDBJ databases">
        <title>Completed genome of Sphingomonas sanxanigenens NX02.</title>
        <authorList>
            <person name="Ma T."/>
            <person name="Huang H."/>
            <person name="Wu M."/>
            <person name="Li X."/>
            <person name="Li G."/>
        </authorList>
    </citation>
    <scope>NUCLEOTIDE SEQUENCE [LARGE SCALE GENOMIC DNA]</scope>
    <source>
        <strain evidence="2 3">NX02</strain>
    </source>
</reference>